<dbReference type="CDD" id="cd00075">
    <property type="entry name" value="HATPase"/>
    <property type="match status" value="1"/>
</dbReference>
<accession>A0A2T0BK78</accession>
<keyword evidence="6 17" id="KW-0808">Transferase</keyword>
<evidence type="ECO:0000256" key="7">
    <source>
        <dbReference type="ARBA" id="ARBA00022692"/>
    </source>
</evidence>
<keyword evidence="13 14" id="KW-0472">Membrane</keyword>
<dbReference type="InterPro" id="IPR036890">
    <property type="entry name" value="HATPase_C_sf"/>
</dbReference>
<keyword evidence="9 17" id="KW-0418">Kinase</keyword>
<evidence type="ECO:0000256" key="10">
    <source>
        <dbReference type="ARBA" id="ARBA00022840"/>
    </source>
</evidence>
<feature type="domain" description="HAMP" evidence="16">
    <location>
        <begin position="186"/>
        <end position="227"/>
    </location>
</feature>
<dbReference type="PANTHER" id="PTHR45528:SF1">
    <property type="entry name" value="SENSOR HISTIDINE KINASE CPXA"/>
    <property type="match status" value="1"/>
</dbReference>
<evidence type="ECO:0000256" key="1">
    <source>
        <dbReference type="ARBA" id="ARBA00000085"/>
    </source>
</evidence>
<reference evidence="17 18" key="1">
    <citation type="submission" date="2018-03" db="EMBL/GenBank/DDBJ databases">
        <title>Genome sequence of Clostridium luticellarii DSM 29923.</title>
        <authorList>
            <person name="Poehlein A."/>
            <person name="Daniel R."/>
        </authorList>
    </citation>
    <scope>NUCLEOTIDE SEQUENCE [LARGE SCALE GENOMIC DNA]</scope>
    <source>
        <strain evidence="17 18">DSM 29923</strain>
    </source>
</reference>
<dbReference type="EC" id="2.7.13.3" evidence="3"/>
<dbReference type="PROSITE" id="PS50885">
    <property type="entry name" value="HAMP"/>
    <property type="match status" value="1"/>
</dbReference>
<dbReference type="InterPro" id="IPR004358">
    <property type="entry name" value="Sig_transdc_His_kin-like_C"/>
</dbReference>
<comment type="caution">
    <text evidence="17">The sequence shown here is derived from an EMBL/GenBank/DDBJ whole genome shotgun (WGS) entry which is preliminary data.</text>
</comment>
<feature type="domain" description="Histidine kinase" evidence="15">
    <location>
        <begin position="242"/>
        <end position="461"/>
    </location>
</feature>
<comment type="subcellular location">
    <subcellularLocation>
        <location evidence="2">Cell membrane</location>
        <topology evidence="2">Multi-pass membrane protein</topology>
    </subcellularLocation>
</comment>
<evidence type="ECO:0000313" key="18">
    <source>
        <dbReference type="Proteomes" id="UP000237798"/>
    </source>
</evidence>
<evidence type="ECO:0000256" key="13">
    <source>
        <dbReference type="ARBA" id="ARBA00023136"/>
    </source>
</evidence>
<dbReference type="Gene3D" id="6.10.340.10">
    <property type="match status" value="1"/>
</dbReference>
<dbReference type="AlphaFoldDB" id="A0A2T0BK78"/>
<dbReference type="InterPro" id="IPR003660">
    <property type="entry name" value="HAMP_dom"/>
</dbReference>
<gene>
    <name evidence="17" type="primary">yycG_6</name>
    <name evidence="17" type="ORF">CLLU_24620</name>
</gene>
<dbReference type="InterPro" id="IPR050398">
    <property type="entry name" value="HssS/ArlS-like"/>
</dbReference>
<dbReference type="PROSITE" id="PS50109">
    <property type="entry name" value="HIS_KIN"/>
    <property type="match status" value="1"/>
</dbReference>
<dbReference type="SMART" id="SM00387">
    <property type="entry name" value="HATPase_c"/>
    <property type="match status" value="1"/>
</dbReference>
<evidence type="ECO:0000259" key="15">
    <source>
        <dbReference type="PROSITE" id="PS50109"/>
    </source>
</evidence>
<evidence type="ECO:0000259" key="16">
    <source>
        <dbReference type="PROSITE" id="PS50885"/>
    </source>
</evidence>
<dbReference type="InterPro" id="IPR036097">
    <property type="entry name" value="HisK_dim/P_sf"/>
</dbReference>
<evidence type="ECO:0000256" key="8">
    <source>
        <dbReference type="ARBA" id="ARBA00022741"/>
    </source>
</evidence>
<comment type="catalytic activity">
    <reaction evidence="1">
        <text>ATP + protein L-histidine = ADP + protein N-phospho-L-histidine.</text>
        <dbReference type="EC" id="2.7.13.3"/>
    </reaction>
</comment>
<evidence type="ECO:0000256" key="11">
    <source>
        <dbReference type="ARBA" id="ARBA00022989"/>
    </source>
</evidence>
<evidence type="ECO:0000256" key="5">
    <source>
        <dbReference type="ARBA" id="ARBA00022553"/>
    </source>
</evidence>
<evidence type="ECO:0000313" key="17">
    <source>
        <dbReference type="EMBL" id="PRR84202.1"/>
    </source>
</evidence>
<dbReference type="SUPFAM" id="SSF158472">
    <property type="entry name" value="HAMP domain-like"/>
    <property type="match status" value="1"/>
</dbReference>
<keyword evidence="18" id="KW-1185">Reference proteome</keyword>
<organism evidence="17 18">
    <name type="scientific">Clostridium luticellarii</name>
    <dbReference type="NCBI Taxonomy" id="1691940"/>
    <lineage>
        <taxon>Bacteria</taxon>
        <taxon>Bacillati</taxon>
        <taxon>Bacillota</taxon>
        <taxon>Clostridia</taxon>
        <taxon>Eubacteriales</taxon>
        <taxon>Clostridiaceae</taxon>
        <taxon>Clostridium</taxon>
    </lineage>
</organism>
<dbReference type="Pfam" id="PF00512">
    <property type="entry name" value="HisKA"/>
    <property type="match status" value="1"/>
</dbReference>
<evidence type="ECO:0000256" key="6">
    <source>
        <dbReference type="ARBA" id="ARBA00022679"/>
    </source>
</evidence>
<evidence type="ECO:0000256" key="14">
    <source>
        <dbReference type="SAM" id="Phobius"/>
    </source>
</evidence>
<dbReference type="Pfam" id="PF02518">
    <property type="entry name" value="HATPase_c"/>
    <property type="match status" value="1"/>
</dbReference>
<dbReference type="RefSeq" id="WP_106010076.1">
    <property type="nucleotide sequence ID" value="NZ_JALCQA010000044.1"/>
</dbReference>
<dbReference type="SUPFAM" id="SSF47384">
    <property type="entry name" value="Homodimeric domain of signal transducing histidine kinase"/>
    <property type="match status" value="1"/>
</dbReference>
<feature type="transmembrane region" description="Helical" evidence="14">
    <location>
        <begin position="152"/>
        <end position="173"/>
    </location>
</feature>
<dbReference type="SMART" id="SM00388">
    <property type="entry name" value="HisKA"/>
    <property type="match status" value="1"/>
</dbReference>
<keyword evidence="12" id="KW-0902">Two-component regulatory system</keyword>
<dbReference type="InterPro" id="IPR003661">
    <property type="entry name" value="HisK_dim/P_dom"/>
</dbReference>
<sequence>MIGKMRKFFLKSVSRELIIINIFSFMVLVIGIAVSVQIIISDKNNTQNFVNASNDTYVQVVRYVKSTDLQNNYYIDNLAKLNNVNIAVADMKGSVILKSNAVKDRYMDLDSIREYMVKDHTGKTVYELYDLNISGNKYVLVTWKASGTYYEIFKHVYIIAFPIVISLGIIYFWSYKKARYIKYICKGIVKISQENLDCELEKRGSDELEILAEEINRMSFNLKNMMDREKSLQRFKNELITNMSHDLRTPLTSLIGYLYLLNDKNTSVSVKDREIYSKKSLERAKKLKLLIDNLFQYSKLESGEIEPELYNVNIVEIMEQIIGEMSILAKKSGIKFVKKYDMADIKLKVDPCLISRAFQNILSNAVKYSVKNSSVCIDITSDKESTVVSFQNKPIQSLSDKQIGKIFERFYMGDKSRNSHENNSGLGLAIVKNIVKLHEGEVWAENKDNTFKIYVRLRNDLLSKLK</sequence>
<feature type="transmembrane region" description="Helical" evidence="14">
    <location>
        <begin position="20"/>
        <end position="40"/>
    </location>
</feature>
<dbReference type="GO" id="GO:0005886">
    <property type="term" value="C:plasma membrane"/>
    <property type="evidence" value="ECO:0007669"/>
    <property type="project" value="UniProtKB-SubCell"/>
</dbReference>
<dbReference type="Proteomes" id="UP000237798">
    <property type="component" value="Unassembled WGS sequence"/>
</dbReference>
<evidence type="ECO:0000256" key="12">
    <source>
        <dbReference type="ARBA" id="ARBA00023012"/>
    </source>
</evidence>
<keyword evidence="7 14" id="KW-0812">Transmembrane</keyword>
<dbReference type="InterPro" id="IPR005467">
    <property type="entry name" value="His_kinase_dom"/>
</dbReference>
<name>A0A2T0BK78_9CLOT</name>
<evidence type="ECO:0000256" key="9">
    <source>
        <dbReference type="ARBA" id="ARBA00022777"/>
    </source>
</evidence>
<keyword evidence="4" id="KW-1003">Cell membrane</keyword>
<protein>
    <recommendedName>
        <fullName evidence="3">histidine kinase</fullName>
        <ecNumber evidence="3">2.7.13.3</ecNumber>
    </recommendedName>
</protein>
<dbReference type="SUPFAM" id="SSF55874">
    <property type="entry name" value="ATPase domain of HSP90 chaperone/DNA topoisomerase II/histidine kinase"/>
    <property type="match status" value="1"/>
</dbReference>
<dbReference type="InterPro" id="IPR003594">
    <property type="entry name" value="HATPase_dom"/>
</dbReference>
<dbReference type="OrthoDB" id="9792991at2"/>
<dbReference type="PANTHER" id="PTHR45528">
    <property type="entry name" value="SENSOR HISTIDINE KINASE CPXA"/>
    <property type="match status" value="1"/>
</dbReference>
<evidence type="ECO:0000256" key="4">
    <source>
        <dbReference type="ARBA" id="ARBA00022475"/>
    </source>
</evidence>
<evidence type="ECO:0000256" key="2">
    <source>
        <dbReference type="ARBA" id="ARBA00004651"/>
    </source>
</evidence>
<dbReference type="CDD" id="cd06225">
    <property type="entry name" value="HAMP"/>
    <property type="match status" value="1"/>
</dbReference>
<dbReference type="EMBL" id="PVXP01000040">
    <property type="protein sequence ID" value="PRR84202.1"/>
    <property type="molecule type" value="Genomic_DNA"/>
</dbReference>
<dbReference type="GO" id="GO:0000155">
    <property type="term" value="F:phosphorelay sensor kinase activity"/>
    <property type="evidence" value="ECO:0007669"/>
    <property type="project" value="InterPro"/>
</dbReference>
<keyword evidence="5" id="KW-0597">Phosphoprotein</keyword>
<dbReference type="GO" id="GO:0005524">
    <property type="term" value="F:ATP binding"/>
    <property type="evidence" value="ECO:0007669"/>
    <property type="project" value="UniProtKB-KW"/>
</dbReference>
<keyword evidence="10" id="KW-0067">ATP-binding</keyword>
<dbReference type="Gene3D" id="1.10.287.130">
    <property type="match status" value="1"/>
</dbReference>
<dbReference type="Gene3D" id="3.30.565.10">
    <property type="entry name" value="Histidine kinase-like ATPase, C-terminal domain"/>
    <property type="match status" value="1"/>
</dbReference>
<keyword evidence="8" id="KW-0547">Nucleotide-binding</keyword>
<keyword evidence="11 14" id="KW-1133">Transmembrane helix</keyword>
<dbReference type="CDD" id="cd00082">
    <property type="entry name" value="HisKA"/>
    <property type="match status" value="1"/>
</dbReference>
<dbReference type="PRINTS" id="PR00344">
    <property type="entry name" value="BCTRLSENSOR"/>
</dbReference>
<evidence type="ECO:0000256" key="3">
    <source>
        <dbReference type="ARBA" id="ARBA00012438"/>
    </source>
</evidence>
<proteinExistence type="predicted"/>